<dbReference type="EnsemblPlants" id="Pp3c22_16120V3.6">
    <property type="protein sequence ID" value="Pp3c22_16120V3.6"/>
    <property type="gene ID" value="Pp3c22_16120"/>
</dbReference>
<dbReference type="Gramene" id="Pp3c22_16120V3.5">
    <property type="protein sequence ID" value="Pp3c22_16120V3.5"/>
    <property type="gene ID" value="Pp3c22_16120"/>
</dbReference>
<dbReference type="SUPFAM" id="SSF53448">
    <property type="entry name" value="Nucleotide-diphospho-sugar transferases"/>
    <property type="match status" value="1"/>
</dbReference>
<dbReference type="STRING" id="3218.A0A2K1INP6"/>
<dbReference type="InterPro" id="IPR052086">
    <property type="entry name" value="Mannan_Polymerase_Subunit"/>
</dbReference>
<sequence length="358" mass="40885">MVIQKKVFFVAAIGVSTLWLLFLFSGFGSPVWGQNLSSYGGQRSHEDNEGLGASNRWIHPQPLEVLTEIPLSSDEVAGSDLLRTTLPNVLILSPMKQVKDHISRYFTLLHSLSYPKNSISLGFLVSDSPDGTYECVRDHFVERKLSITNHTEKYRDVTLVHQNFNYNPGNSWLDTHAMRYQIQRRRVLAKSRNYLLFSALRPHHDWVLWIDSDISEYSPSLIEDLLVFTGPDKHIIVPNSFWRDEEGEEHPYDRNSWRETEESTKFLERTQEVVVFEGYPAYSTGRISLGNLRGSNESIVKLDSVGGTVLLVRARLHREGLVFMPVPFQKAIETEALGKLALALGYQPWGLPNYITLH</sequence>
<dbReference type="EnsemblPlants" id="Pp3c22_16120V3.4">
    <property type="protein sequence ID" value="Pp3c22_16120V3.4"/>
    <property type="gene ID" value="Pp3c22_16120"/>
</dbReference>
<organism evidence="2">
    <name type="scientific">Physcomitrium patens</name>
    <name type="common">Spreading-leaved earth moss</name>
    <name type="synonym">Physcomitrella patens</name>
    <dbReference type="NCBI Taxonomy" id="3218"/>
    <lineage>
        <taxon>Eukaryota</taxon>
        <taxon>Viridiplantae</taxon>
        <taxon>Streptophyta</taxon>
        <taxon>Embryophyta</taxon>
        <taxon>Bryophyta</taxon>
        <taxon>Bryophytina</taxon>
        <taxon>Bryopsida</taxon>
        <taxon>Funariidae</taxon>
        <taxon>Funariales</taxon>
        <taxon>Funariaceae</taxon>
        <taxon>Physcomitrium</taxon>
    </lineage>
</organism>
<proteinExistence type="inferred from homology"/>
<dbReference type="EnsemblPlants" id="Pp3c22_16120V3.5">
    <property type="protein sequence ID" value="Pp3c22_16120V3.5"/>
    <property type="gene ID" value="Pp3c22_16120"/>
</dbReference>
<dbReference type="GeneID" id="112274835"/>
<dbReference type="Gramene" id="Pp3c22_16120V3.4">
    <property type="protein sequence ID" value="Pp3c22_16120V3.4"/>
    <property type="gene ID" value="Pp3c22_16120"/>
</dbReference>
<dbReference type="EMBL" id="ABEU02000022">
    <property type="protein sequence ID" value="PNR30894.1"/>
    <property type="molecule type" value="Genomic_DNA"/>
</dbReference>
<dbReference type="RefSeq" id="XP_024360403.1">
    <property type="nucleotide sequence ID" value="XM_024504635.2"/>
</dbReference>
<name>A0A2K1INP6_PHYPA</name>
<dbReference type="PANTHER" id="PTHR43083">
    <property type="entry name" value="MANNAN POLYMERASE II"/>
    <property type="match status" value="1"/>
</dbReference>
<dbReference type="EnsemblPlants" id="Pp3c22_16120V3.7">
    <property type="protein sequence ID" value="Pp3c22_16120V3.7"/>
    <property type="gene ID" value="Pp3c22_16120"/>
</dbReference>
<evidence type="ECO:0000313" key="2">
    <source>
        <dbReference type="EMBL" id="PNR30894.1"/>
    </source>
</evidence>
<dbReference type="AlphaFoldDB" id="A0A2K1INP6"/>
<gene>
    <name evidence="3" type="primary">LOC112274835</name>
    <name evidence="2" type="ORF">PHYPA_027210</name>
</gene>
<dbReference type="Gene3D" id="3.90.550.10">
    <property type="entry name" value="Spore Coat Polysaccharide Biosynthesis Protein SpsA, Chain A"/>
    <property type="match status" value="1"/>
</dbReference>
<dbReference type="Pfam" id="PF03452">
    <property type="entry name" value="Anp1"/>
    <property type="match status" value="1"/>
</dbReference>
<dbReference type="RefSeq" id="XP_024360404.1">
    <property type="nucleotide sequence ID" value="XM_024504636.2"/>
</dbReference>
<evidence type="ECO:0000313" key="4">
    <source>
        <dbReference type="Proteomes" id="UP000006727"/>
    </source>
</evidence>
<dbReference type="KEGG" id="ppp:112274835"/>
<dbReference type="InterPro" id="IPR029044">
    <property type="entry name" value="Nucleotide-diphossugar_trans"/>
</dbReference>
<reference evidence="3" key="3">
    <citation type="submission" date="2020-12" db="UniProtKB">
        <authorList>
            <consortium name="EnsemblPlants"/>
        </authorList>
    </citation>
    <scope>IDENTIFICATION</scope>
</reference>
<dbReference type="Gramene" id="Pp3c22_16120V3.3">
    <property type="protein sequence ID" value="Pp3c22_16120V3.3"/>
    <property type="gene ID" value="Pp3c22_16120"/>
</dbReference>
<dbReference type="EnsemblPlants" id="Pp3c22_16120V3.3">
    <property type="protein sequence ID" value="Pp3c22_16120V3.3"/>
    <property type="gene ID" value="Pp3c22_16120"/>
</dbReference>
<evidence type="ECO:0000313" key="3">
    <source>
        <dbReference type="EnsemblPlants" id="Pp3c22_16120V3.1"/>
    </source>
</evidence>
<protein>
    <submittedName>
        <fullName evidence="2 3">Uncharacterized protein</fullName>
    </submittedName>
</protein>
<dbReference type="Gramene" id="Pp3c22_16120V3.2">
    <property type="protein sequence ID" value="Pp3c22_16120V3.2"/>
    <property type="gene ID" value="Pp3c22_16120"/>
</dbReference>
<reference evidence="2 4" key="2">
    <citation type="journal article" date="2018" name="Plant J.">
        <title>The Physcomitrella patens chromosome-scale assembly reveals moss genome structure and evolution.</title>
        <authorList>
            <person name="Lang D."/>
            <person name="Ullrich K.K."/>
            <person name="Murat F."/>
            <person name="Fuchs J."/>
            <person name="Jenkins J."/>
            <person name="Haas F.B."/>
            <person name="Piednoel M."/>
            <person name="Gundlach H."/>
            <person name="Van Bel M."/>
            <person name="Meyberg R."/>
            <person name="Vives C."/>
            <person name="Morata J."/>
            <person name="Symeonidi A."/>
            <person name="Hiss M."/>
            <person name="Muchero W."/>
            <person name="Kamisugi Y."/>
            <person name="Saleh O."/>
            <person name="Blanc G."/>
            <person name="Decker E.L."/>
            <person name="van Gessel N."/>
            <person name="Grimwood J."/>
            <person name="Hayes R.D."/>
            <person name="Graham S.W."/>
            <person name="Gunter L.E."/>
            <person name="McDaniel S.F."/>
            <person name="Hoernstein S.N.W."/>
            <person name="Larsson A."/>
            <person name="Li F.W."/>
            <person name="Perroud P.F."/>
            <person name="Phillips J."/>
            <person name="Ranjan P."/>
            <person name="Rokshar D.S."/>
            <person name="Rothfels C.J."/>
            <person name="Schneider L."/>
            <person name="Shu S."/>
            <person name="Stevenson D.W."/>
            <person name="Thummler F."/>
            <person name="Tillich M."/>
            <person name="Villarreal Aguilar J.C."/>
            <person name="Widiez T."/>
            <person name="Wong G.K."/>
            <person name="Wymore A."/>
            <person name="Zhang Y."/>
            <person name="Zimmer A.D."/>
            <person name="Quatrano R.S."/>
            <person name="Mayer K.F.X."/>
            <person name="Goodstein D."/>
            <person name="Casacuberta J.M."/>
            <person name="Vandepoele K."/>
            <person name="Reski R."/>
            <person name="Cuming A.C."/>
            <person name="Tuskan G.A."/>
            <person name="Maumus F."/>
            <person name="Salse J."/>
            <person name="Schmutz J."/>
            <person name="Rensing S.A."/>
        </authorList>
    </citation>
    <scope>NUCLEOTIDE SEQUENCE [LARGE SCALE GENOMIC DNA]</scope>
    <source>
        <strain evidence="3 4">cv. Gransden 2004</strain>
    </source>
</reference>
<dbReference type="Proteomes" id="UP000006727">
    <property type="component" value="Chromosome 22"/>
</dbReference>
<dbReference type="Gramene" id="Pp3c22_16120V3.1">
    <property type="protein sequence ID" value="Pp3c22_16120V3.1"/>
    <property type="gene ID" value="Pp3c22_16120"/>
</dbReference>
<evidence type="ECO:0000256" key="1">
    <source>
        <dbReference type="ARBA" id="ARBA00037964"/>
    </source>
</evidence>
<reference evidence="2 4" key="1">
    <citation type="journal article" date="2008" name="Science">
        <title>The Physcomitrella genome reveals evolutionary insights into the conquest of land by plants.</title>
        <authorList>
            <person name="Rensing S."/>
            <person name="Lang D."/>
            <person name="Zimmer A."/>
            <person name="Terry A."/>
            <person name="Salamov A."/>
            <person name="Shapiro H."/>
            <person name="Nishiyama T."/>
            <person name="Perroud P.-F."/>
            <person name="Lindquist E."/>
            <person name="Kamisugi Y."/>
            <person name="Tanahashi T."/>
            <person name="Sakakibara K."/>
            <person name="Fujita T."/>
            <person name="Oishi K."/>
            <person name="Shin-I T."/>
            <person name="Kuroki Y."/>
            <person name="Toyoda A."/>
            <person name="Suzuki Y."/>
            <person name="Hashimoto A."/>
            <person name="Yamaguchi K."/>
            <person name="Sugano A."/>
            <person name="Kohara Y."/>
            <person name="Fujiyama A."/>
            <person name="Anterola A."/>
            <person name="Aoki S."/>
            <person name="Ashton N."/>
            <person name="Barbazuk W.B."/>
            <person name="Barker E."/>
            <person name="Bennetzen J."/>
            <person name="Bezanilla M."/>
            <person name="Blankenship R."/>
            <person name="Cho S.H."/>
            <person name="Dutcher S."/>
            <person name="Estelle M."/>
            <person name="Fawcett J.A."/>
            <person name="Gundlach H."/>
            <person name="Hanada K."/>
            <person name="Heyl A."/>
            <person name="Hicks K.A."/>
            <person name="Hugh J."/>
            <person name="Lohr M."/>
            <person name="Mayer K."/>
            <person name="Melkozernov A."/>
            <person name="Murata T."/>
            <person name="Nelson D."/>
            <person name="Pils B."/>
            <person name="Prigge M."/>
            <person name="Reiss B."/>
            <person name="Renner T."/>
            <person name="Rombauts S."/>
            <person name="Rushton P."/>
            <person name="Sanderfoot A."/>
            <person name="Schween G."/>
            <person name="Shiu S.-H."/>
            <person name="Stueber K."/>
            <person name="Theodoulou F.L."/>
            <person name="Tu H."/>
            <person name="Van de Peer Y."/>
            <person name="Verrier P.J."/>
            <person name="Waters E."/>
            <person name="Wood A."/>
            <person name="Yang L."/>
            <person name="Cove D."/>
            <person name="Cuming A."/>
            <person name="Hasebe M."/>
            <person name="Lucas S."/>
            <person name="Mishler D.B."/>
            <person name="Reski R."/>
            <person name="Grigoriev I."/>
            <person name="Quatrano R.S."/>
            <person name="Boore J.L."/>
        </authorList>
    </citation>
    <scope>NUCLEOTIDE SEQUENCE [LARGE SCALE GENOMIC DNA]</scope>
    <source>
        <strain evidence="3 4">cv. Gransden 2004</strain>
    </source>
</reference>
<dbReference type="PANTHER" id="PTHR43083:SF6">
    <property type="entry name" value="MANNAN POLYMERASE COMPLEXES SUBUNIT MNN9"/>
    <property type="match status" value="1"/>
</dbReference>
<dbReference type="EnsemblPlants" id="Pp3c22_16120V3.2">
    <property type="protein sequence ID" value="Pp3c22_16120V3.2"/>
    <property type="gene ID" value="Pp3c22_16120"/>
</dbReference>
<dbReference type="Gramene" id="Pp3c22_16120V3.6">
    <property type="protein sequence ID" value="Pp3c22_16120V3.6"/>
    <property type="gene ID" value="Pp3c22_16120"/>
</dbReference>
<accession>A0A2K1INP6</accession>
<dbReference type="OMA" id="WVESDKG"/>
<dbReference type="RefSeq" id="XP_024360397.1">
    <property type="nucleotide sequence ID" value="XM_024504629.2"/>
</dbReference>
<dbReference type="EnsemblPlants" id="Pp3c22_16120V3.1">
    <property type="protein sequence ID" value="Pp3c22_16120V3.1"/>
    <property type="gene ID" value="Pp3c22_16120"/>
</dbReference>
<dbReference type="Gramene" id="Pp3c22_16120V3.7">
    <property type="protein sequence ID" value="Pp3c22_16120V3.7"/>
    <property type="gene ID" value="Pp3c22_16120"/>
</dbReference>
<comment type="similarity">
    <text evidence="1">Belongs to the ANP1/MMN9/VAN1 family.</text>
</comment>
<dbReference type="OrthoDB" id="541629at2759"/>
<keyword evidence="4" id="KW-1185">Reference proteome</keyword>
<dbReference type="PaxDb" id="3218-PP1S71_86V6.2"/>